<dbReference type="GO" id="GO:0016301">
    <property type="term" value="F:kinase activity"/>
    <property type="evidence" value="ECO:0007669"/>
    <property type="project" value="UniProtKB-KW"/>
</dbReference>
<evidence type="ECO:0000256" key="1">
    <source>
        <dbReference type="SAM" id="MobiDB-lite"/>
    </source>
</evidence>
<reference evidence="2 4" key="2">
    <citation type="journal article" date="2014" name="BMC Genomics">
        <title>An improved genome release (version Mt4.0) for the model legume Medicago truncatula.</title>
        <authorList>
            <person name="Tang H."/>
            <person name="Krishnakumar V."/>
            <person name="Bidwell S."/>
            <person name="Rosen B."/>
            <person name="Chan A."/>
            <person name="Zhou S."/>
            <person name="Gentzbittel L."/>
            <person name="Childs K.L."/>
            <person name="Yandell M."/>
            <person name="Gundlach H."/>
            <person name="Mayer K.F."/>
            <person name="Schwartz D.C."/>
            <person name="Town C.D."/>
        </authorList>
    </citation>
    <scope>GENOME REANNOTATION</scope>
    <source>
        <strain evidence="3 4">cv. Jemalong A17</strain>
    </source>
</reference>
<evidence type="ECO:0000313" key="3">
    <source>
        <dbReference type="EnsemblPlants" id="AES93796"/>
    </source>
</evidence>
<feature type="region of interest" description="Disordered" evidence="1">
    <location>
        <begin position="1"/>
        <end position="26"/>
    </location>
</feature>
<organism evidence="2 4">
    <name type="scientific">Medicago truncatula</name>
    <name type="common">Barrel medic</name>
    <name type="synonym">Medicago tribuloides</name>
    <dbReference type="NCBI Taxonomy" id="3880"/>
    <lineage>
        <taxon>Eukaryota</taxon>
        <taxon>Viridiplantae</taxon>
        <taxon>Streptophyta</taxon>
        <taxon>Embryophyta</taxon>
        <taxon>Tracheophyta</taxon>
        <taxon>Spermatophyta</taxon>
        <taxon>Magnoliopsida</taxon>
        <taxon>eudicotyledons</taxon>
        <taxon>Gunneridae</taxon>
        <taxon>Pentapetalae</taxon>
        <taxon>rosids</taxon>
        <taxon>fabids</taxon>
        <taxon>Fabales</taxon>
        <taxon>Fabaceae</taxon>
        <taxon>Papilionoideae</taxon>
        <taxon>50 kb inversion clade</taxon>
        <taxon>NPAAA clade</taxon>
        <taxon>Hologalegina</taxon>
        <taxon>IRL clade</taxon>
        <taxon>Trifolieae</taxon>
        <taxon>Medicago</taxon>
    </lineage>
</organism>
<protein>
    <submittedName>
        <fullName evidence="2">Casein kinase I, putative</fullName>
    </submittedName>
</protein>
<reference evidence="2 4" key="1">
    <citation type="journal article" date="2011" name="Nature">
        <title>The Medicago genome provides insight into the evolution of rhizobial symbioses.</title>
        <authorList>
            <person name="Young N.D."/>
            <person name="Debelle F."/>
            <person name="Oldroyd G.E."/>
            <person name="Geurts R."/>
            <person name="Cannon S.B."/>
            <person name="Udvardi M.K."/>
            <person name="Benedito V.A."/>
            <person name="Mayer K.F."/>
            <person name="Gouzy J."/>
            <person name="Schoof H."/>
            <person name="Van de Peer Y."/>
            <person name="Proost S."/>
            <person name="Cook D.R."/>
            <person name="Meyers B.C."/>
            <person name="Spannagl M."/>
            <person name="Cheung F."/>
            <person name="De Mita S."/>
            <person name="Krishnakumar V."/>
            <person name="Gundlach H."/>
            <person name="Zhou S."/>
            <person name="Mudge J."/>
            <person name="Bharti A.K."/>
            <person name="Murray J.D."/>
            <person name="Naoumkina M.A."/>
            <person name="Rosen B."/>
            <person name="Silverstein K.A."/>
            <person name="Tang H."/>
            <person name="Rombauts S."/>
            <person name="Zhao P.X."/>
            <person name="Zhou P."/>
            <person name="Barbe V."/>
            <person name="Bardou P."/>
            <person name="Bechner M."/>
            <person name="Bellec A."/>
            <person name="Berger A."/>
            <person name="Berges H."/>
            <person name="Bidwell S."/>
            <person name="Bisseling T."/>
            <person name="Choisne N."/>
            <person name="Couloux A."/>
            <person name="Denny R."/>
            <person name="Deshpande S."/>
            <person name="Dai X."/>
            <person name="Doyle J.J."/>
            <person name="Dudez A.M."/>
            <person name="Farmer A.D."/>
            <person name="Fouteau S."/>
            <person name="Franken C."/>
            <person name="Gibelin C."/>
            <person name="Gish J."/>
            <person name="Goldstein S."/>
            <person name="Gonzalez A.J."/>
            <person name="Green P.J."/>
            <person name="Hallab A."/>
            <person name="Hartog M."/>
            <person name="Hua A."/>
            <person name="Humphray S.J."/>
            <person name="Jeong D.H."/>
            <person name="Jing Y."/>
            <person name="Jocker A."/>
            <person name="Kenton S.M."/>
            <person name="Kim D.J."/>
            <person name="Klee K."/>
            <person name="Lai H."/>
            <person name="Lang C."/>
            <person name="Lin S."/>
            <person name="Macmil S.L."/>
            <person name="Magdelenat G."/>
            <person name="Matthews L."/>
            <person name="McCorrison J."/>
            <person name="Monaghan E.L."/>
            <person name="Mun J.H."/>
            <person name="Najar F.Z."/>
            <person name="Nicholson C."/>
            <person name="Noirot C."/>
            <person name="O'Bleness M."/>
            <person name="Paule C.R."/>
            <person name="Poulain J."/>
            <person name="Prion F."/>
            <person name="Qin B."/>
            <person name="Qu C."/>
            <person name="Retzel E.F."/>
            <person name="Riddle C."/>
            <person name="Sallet E."/>
            <person name="Samain S."/>
            <person name="Samson N."/>
            <person name="Sanders I."/>
            <person name="Saurat O."/>
            <person name="Scarpelli C."/>
            <person name="Schiex T."/>
            <person name="Segurens B."/>
            <person name="Severin A.J."/>
            <person name="Sherrier D.J."/>
            <person name="Shi R."/>
            <person name="Sims S."/>
            <person name="Singer S.R."/>
            <person name="Sinharoy S."/>
            <person name="Sterck L."/>
            <person name="Viollet A."/>
            <person name="Wang B.B."/>
            <person name="Wang K."/>
            <person name="Wang M."/>
            <person name="Wang X."/>
            <person name="Warfsmann J."/>
            <person name="Weissenbach J."/>
            <person name="White D.D."/>
            <person name="White J.D."/>
            <person name="Wiley G.B."/>
            <person name="Wincker P."/>
            <person name="Xing Y."/>
            <person name="Yang L."/>
            <person name="Yao Z."/>
            <person name="Ying F."/>
            <person name="Zhai J."/>
            <person name="Zhou L."/>
            <person name="Zuber A."/>
            <person name="Denarie J."/>
            <person name="Dixon R.A."/>
            <person name="May G.D."/>
            <person name="Schwartz D.C."/>
            <person name="Rogers J."/>
            <person name="Quetier F."/>
            <person name="Town C.D."/>
            <person name="Roe B.A."/>
        </authorList>
    </citation>
    <scope>NUCLEOTIDE SEQUENCE [LARGE SCALE GENOMIC DNA]</scope>
    <source>
        <strain evidence="2">A17</strain>
        <strain evidence="3 4">cv. Jemalong A17</strain>
    </source>
</reference>
<dbReference type="EMBL" id="CM001221">
    <property type="protein sequence ID" value="AES93796.1"/>
    <property type="molecule type" value="Genomic_DNA"/>
</dbReference>
<dbReference type="EnsemblPlants" id="AES93796">
    <property type="protein sequence ID" value="AES93796"/>
    <property type="gene ID" value="MTR_5g007580"/>
</dbReference>
<keyword evidence="4" id="KW-1185">Reference proteome</keyword>
<accession>G7K6F8</accession>
<dbReference type="AlphaFoldDB" id="G7K6F8"/>
<gene>
    <name evidence="2" type="ordered locus">MTR_5g007580</name>
</gene>
<sequence length="64" mass="7270">MLQKLNKLSRLGPRNSNKVNNHDPVGPSLDDLFNFCNHKFSLKTMLMIANQLVSIALISRKSIF</sequence>
<evidence type="ECO:0000313" key="2">
    <source>
        <dbReference type="EMBL" id="AES93796.1"/>
    </source>
</evidence>
<evidence type="ECO:0000313" key="4">
    <source>
        <dbReference type="Proteomes" id="UP000002051"/>
    </source>
</evidence>
<name>G7K6F8_MEDTR</name>
<dbReference type="Proteomes" id="UP000002051">
    <property type="component" value="Chromosome 5"/>
</dbReference>
<dbReference type="PaxDb" id="3880-AES93796"/>
<proteinExistence type="predicted"/>
<dbReference type="HOGENOM" id="CLU_2871017_0_0_1"/>
<dbReference type="Gene3D" id="1.10.510.10">
    <property type="entry name" value="Transferase(Phosphotransferase) domain 1"/>
    <property type="match status" value="1"/>
</dbReference>
<keyword evidence="2" id="KW-0418">Kinase</keyword>
<keyword evidence="2" id="KW-0808">Transferase</keyword>
<reference evidence="3" key="3">
    <citation type="submission" date="2015-04" db="UniProtKB">
        <authorList>
            <consortium name="EnsemblPlants"/>
        </authorList>
    </citation>
    <scope>IDENTIFICATION</scope>
    <source>
        <strain evidence="3">cv. Jemalong A17</strain>
    </source>
</reference>
<dbReference type="STRING" id="3880.G7K6F8"/>